<evidence type="ECO:0000259" key="6">
    <source>
        <dbReference type="Pfam" id="PF07669"/>
    </source>
</evidence>
<feature type="domain" description="Type II methyltransferase M.TaqI-like" evidence="6">
    <location>
        <begin position="92"/>
        <end position="264"/>
    </location>
</feature>
<keyword evidence="7" id="KW-0378">Hydrolase</keyword>
<dbReference type="PROSITE" id="PS00092">
    <property type="entry name" value="N6_MTASE"/>
    <property type="match status" value="1"/>
</dbReference>
<organism evidence="7 8">
    <name type="scientific">Turicimonas muris</name>
    <dbReference type="NCBI Taxonomy" id="1796652"/>
    <lineage>
        <taxon>Bacteria</taxon>
        <taxon>Pseudomonadati</taxon>
        <taxon>Pseudomonadota</taxon>
        <taxon>Betaproteobacteria</taxon>
        <taxon>Burkholderiales</taxon>
        <taxon>Sutterellaceae</taxon>
        <taxon>Turicimonas</taxon>
    </lineage>
</organism>
<dbReference type="InterPro" id="IPR029063">
    <property type="entry name" value="SAM-dependent_MTases_sf"/>
</dbReference>
<evidence type="ECO:0000313" key="7">
    <source>
        <dbReference type="EMBL" id="OXE47770.1"/>
    </source>
</evidence>
<evidence type="ECO:0000256" key="3">
    <source>
        <dbReference type="ARBA" id="ARBA00022679"/>
    </source>
</evidence>
<dbReference type="GO" id="GO:0006304">
    <property type="term" value="P:DNA modification"/>
    <property type="evidence" value="ECO:0007669"/>
    <property type="project" value="InterPro"/>
</dbReference>
<dbReference type="InterPro" id="IPR050953">
    <property type="entry name" value="N4_N6_ade-DNA_methylase"/>
</dbReference>
<dbReference type="Pfam" id="PF07669">
    <property type="entry name" value="Eco57I"/>
    <property type="match status" value="1"/>
</dbReference>
<evidence type="ECO:0000256" key="2">
    <source>
        <dbReference type="ARBA" id="ARBA00022603"/>
    </source>
</evidence>
<evidence type="ECO:0000256" key="5">
    <source>
        <dbReference type="ARBA" id="ARBA00047942"/>
    </source>
</evidence>
<keyword evidence="7" id="KW-0540">Nuclease</keyword>
<dbReference type="GO" id="GO:0004519">
    <property type="term" value="F:endonuclease activity"/>
    <property type="evidence" value="ECO:0007669"/>
    <property type="project" value="UniProtKB-KW"/>
</dbReference>
<dbReference type="InterPro" id="IPR002052">
    <property type="entry name" value="DNA_methylase_N6_adenine_CS"/>
</dbReference>
<reference evidence="8" key="1">
    <citation type="submission" date="2017-05" db="EMBL/GenBank/DDBJ databases">
        <title>Improved OligoMM genomes.</title>
        <authorList>
            <person name="Garzetti D."/>
        </authorList>
    </citation>
    <scope>NUCLEOTIDE SEQUENCE [LARGE SCALE GENOMIC DNA]</scope>
    <source>
        <strain evidence="8">YL45</strain>
    </source>
</reference>
<dbReference type="PANTHER" id="PTHR33841:SF1">
    <property type="entry name" value="DNA METHYLTRANSFERASE A"/>
    <property type="match status" value="1"/>
</dbReference>
<dbReference type="PANTHER" id="PTHR33841">
    <property type="entry name" value="DNA METHYLTRANSFERASE YEEA-RELATED"/>
    <property type="match status" value="1"/>
</dbReference>
<dbReference type="AlphaFoldDB" id="A0A227KKA2"/>
<dbReference type="SUPFAM" id="SSF53335">
    <property type="entry name" value="S-adenosyl-L-methionine-dependent methyltransferases"/>
    <property type="match status" value="1"/>
</dbReference>
<dbReference type="GO" id="GO:0003676">
    <property type="term" value="F:nucleic acid binding"/>
    <property type="evidence" value="ECO:0007669"/>
    <property type="project" value="InterPro"/>
</dbReference>
<gene>
    <name evidence="7" type="ORF">ADH67_08320</name>
</gene>
<keyword evidence="2" id="KW-0489">Methyltransferase</keyword>
<keyword evidence="3" id="KW-0808">Transferase</keyword>
<evidence type="ECO:0000256" key="1">
    <source>
        <dbReference type="ARBA" id="ARBA00011900"/>
    </source>
</evidence>
<dbReference type="GO" id="GO:0032259">
    <property type="term" value="P:methylation"/>
    <property type="evidence" value="ECO:0007669"/>
    <property type="project" value="UniProtKB-KW"/>
</dbReference>
<evidence type="ECO:0000313" key="8">
    <source>
        <dbReference type="Proteomes" id="UP000214610"/>
    </source>
</evidence>
<sequence length="512" mass="58825">MTDTAPVGVKYNPDVLSCLANLSNDEVFTPPDVANRLLDLLPQDLFANPDTKFLDPACKSGIFLREIAKRLLKGLEPQIPDLEERIAHIFKNQLYGIAITELTGLLARRSLYCSKYANNEYSVFKFSTPQGNICYKRMRHKWKNQKCIYCGATKSKYEREDGLETHAYQLIHSPKPEEIFKIKFDVIISNPPYQLSDGGAQASAKPIYHLFVEQAERLNPRYLAMIIPARWYAGGKGLDEFRNKMLDDEHIRELHDFPNTSDCFPGVNIRGGVCYFLWDKEYNNQQELVQVVTHTNKNTQATQRSLKYRDLDIFLRYQQSIPILEKVMSSGQNDMLSEHISPRKPFGIDAEFIKTSKLQNKPDNLKRAVPCYGKGKELSYIEFDEIPSHQDWIGKWKIFAPRANNIGTELNDDNLNVFIGKDEVCTESYLVIGAEMNLTQETATNLISYLQTKFVRFLHSLAKASQDATSKTYRFIPMQDFSKSWTDEELFKMYGFTEGEVAFIEAQIKPMS</sequence>
<comment type="caution">
    <text evidence="7">The sequence shown here is derived from an EMBL/GenBank/DDBJ whole genome shotgun (WGS) entry which is preliminary data.</text>
</comment>
<keyword evidence="4" id="KW-0949">S-adenosyl-L-methionine</keyword>
<dbReference type="EMBL" id="NHMP01000004">
    <property type="protein sequence ID" value="OXE47770.1"/>
    <property type="molecule type" value="Genomic_DNA"/>
</dbReference>
<protein>
    <recommendedName>
        <fullName evidence="1">site-specific DNA-methyltransferase (adenine-specific)</fullName>
        <ecNumber evidence="1">2.1.1.72</ecNumber>
    </recommendedName>
</protein>
<dbReference type="PRINTS" id="PR00507">
    <property type="entry name" value="N12N6MTFRASE"/>
</dbReference>
<dbReference type="Gene3D" id="3.40.50.150">
    <property type="entry name" value="Vaccinia Virus protein VP39"/>
    <property type="match status" value="1"/>
</dbReference>
<dbReference type="GO" id="GO:0009007">
    <property type="term" value="F:site-specific DNA-methyltransferase (adenine-specific) activity"/>
    <property type="evidence" value="ECO:0007669"/>
    <property type="project" value="UniProtKB-EC"/>
</dbReference>
<dbReference type="Proteomes" id="UP000214610">
    <property type="component" value="Unassembled WGS sequence"/>
</dbReference>
<name>A0A227KKA2_9BURK</name>
<proteinExistence type="predicted"/>
<dbReference type="EC" id="2.1.1.72" evidence="1"/>
<keyword evidence="8" id="KW-1185">Reference proteome</keyword>
<comment type="catalytic activity">
    <reaction evidence="5">
        <text>a 2'-deoxyadenosine in DNA + S-adenosyl-L-methionine = an N(6)-methyl-2'-deoxyadenosine in DNA + S-adenosyl-L-homocysteine + H(+)</text>
        <dbReference type="Rhea" id="RHEA:15197"/>
        <dbReference type="Rhea" id="RHEA-COMP:12418"/>
        <dbReference type="Rhea" id="RHEA-COMP:12419"/>
        <dbReference type="ChEBI" id="CHEBI:15378"/>
        <dbReference type="ChEBI" id="CHEBI:57856"/>
        <dbReference type="ChEBI" id="CHEBI:59789"/>
        <dbReference type="ChEBI" id="CHEBI:90615"/>
        <dbReference type="ChEBI" id="CHEBI:90616"/>
        <dbReference type="EC" id="2.1.1.72"/>
    </reaction>
</comment>
<dbReference type="InterPro" id="IPR011639">
    <property type="entry name" value="MethylTrfase_TaqI-like_dom"/>
</dbReference>
<dbReference type="REBASE" id="237284">
    <property type="entry name" value="M2.TmuYL45ORF8315P"/>
</dbReference>
<keyword evidence="7" id="KW-0255">Endonuclease</keyword>
<dbReference type="GeneID" id="78362810"/>
<evidence type="ECO:0000256" key="4">
    <source>
        <dbReference type="ARBA" id="ARBA00022691"/>
    </source>
</evidence>
<accession>A0A227KKA2</accession>
<dbReference type="RefSeq" id="WP_066595324.1">
    <property type="nucleotide sequence ID" value="NZ_CALBGX010000020.1"/>
</dbReference>